<feature type="transmembrane region" description="Helical" evidence="8">
    <location>
        <begin position="168"/>
        <end position="197"/>
    </location>
</feature>
<evidence type="ECO:0000256" key="6">
    <source>
        <dbReference type="ARBA" id="ARBA00022989"/>
    </source>
</evidence>
<dbReference type="EMBL" id="CP017768">
    <property type="protein sequence ID" value="AUB60125.1"/>
    <property type="molecule type" value="Genomic_DNA"/>
</dbReference>
<evidence type="ECO:0000256" key="2">
    <source>
        <dbReference type="ARBA" id="ARBA00022475"/>
    </source>
</evidence>
<accession>A0A2H4VPV2</accession>
<dbReference type="InterPro" id="IPR050297">
    <property type="entry name" value="LipidA_mod_glycosyltrf_83"/>
</dbReference>
<feature type="transmembrane region" description="Helical" evidence="8">
    <location>
        <begin position="362"/>
        <end position="382"/>
    </location>
</feature>
<evidence type="ECO:0000313" key="10">
    <source>
        <dbReference type="EMBL" id="AUB60125.1"/>
    </source>
</evidence>
<feature type="transmembrane region" description="Helical" evidence="8">
    <location>
        <begin position="337"/>
        <end position="355"/>
    </location>
</feature>
<feature type="transmembrane region" description="Helical" evidence="8">
    <location>
        <begin position="425"/>
        <end position="446"/>
    </location>
</feature>
<dbReference type="PANTHER" id="PTHR33908:SF11">
    <property type="entry name" value="MEMBRANE PROTEIN"/>
    <property type="match status" value="1"/>
</dbReference>
<dbReference type="Pfam" id="PF13231">
    <property type="entry name" value="PMT_2"/>
    <property type="match status" value="1"/>
</dbReference>
<keyword evidence="5 8" id="KW-0812">Transmembrane</keyword>
<dbReference type="KEGG" id="msub:BK009_05165"/>
<evidence type="ECO:0000313" key="11">
    <source>
        <dbReference type="Proteomes" id="UP000232631"/>
    </source>
</evidence>
<evidence type="ECO:0000256" key="4">
    <source>
        <dbReference type="ARBA" id="ARBA00022679"/>
    </source>
</evidence>
<organism evidence="10 11">
    <name type="scientific">Methanobacterium subterraneum</name>
    <dbReference type="NCBI Taxonomy" id="59277"/>
    <lineage>
        <taxon>Archaea</taxon>
        <taxon>Methanobacteriati</taxon>
        <taxon>Methanobacteriota</taxon>
        <taxon>Methanomada group</taxon>
        <taxon>Methanobacteria</taxon>
        <taxon>Methanobacteriales</taxon>
        <taxon>Methanobacteriaceae</taxon>
        <taxon>Methanobacterium</taxon>
    </lineage>
</organism>
<evidence type="ECO:0000256" key="1">
    <source>
        <dbReference type="ARBA" id="ARBA00004651"/>
    </source>
</evidence>
<gene>
    <name evidence="10" type="ORF">BK009_05165</name>
</gene>
<dbReference type="InterPro" id="IPR038731">
    <property type="entry name" value="RgtA/B/C-like"/>
</dbReference>
<feature type="transmembrane region" description="Helical" evidence="8">
    <location>
        <begin position="313"/>
        <end position="331"/>
    </location>
</feature>
<sequence length="545" mass="63055">MGDSLYLKLREYVRDHDSLVYGIILVFLVALIAYYRVQIQIEIGPIWDTFDFLSNAMYFAGQGFGYTDLTRPPFFPFLTSLIFRLSVVSESVIFYLDASFLVFGAIGLYLFFRIKFEAMESFLGSLLFSSFPVVILFTGVGLTDIPSVALSIWALYATVLAVKKNPLFFYFSFPLAMLAFLTRYPAGFIIFPIFFYLVINRHDVSLKNMIGGILLSLLPGLIVLVFFYNQFGNPLGPFSSFYGSTQKAWSTTYVYYHPDPLYFLKNILSYIGVGGMAIILGSVLSAFIGLLTKFKTVKLNFKQFSPSKLSHHTKIKVLALFLLFSLFIITFAWTQYFITEIIFLVFCFVLFYTLRNGNIKDLDIYILFVSWFVAFFIFHSVYAVKDDRYFITMAPALTYFLILGFSQIKRLWGLESKYKNMAHNIFAVILVFMMLVAAADYIQGIYDHESQNVVELNDIKMASQWLKVNDPQYFDKNISSDQWPYFSWYLKTNVKQVQLSNNNKDYENNLNTDNANYFLTVKEGLNLTNYQLIKQFGYVTIYKRQ</sequence>
<evidence type="ECO:0000256" key="3">
    <source>
        <dbReference type="ARBA" id="ARBA00022676"/>
    </source>
</evidence>
<feature type="domain" description="Glycosyltransferase RgtA/B/C/D-like" evidence="9">
    <location>
        <begin position="71"/>
        <end position="216"/>
    </location>
</feature>
<feature type="transmembrane region" description="Helical" evidence="8">
    <location>
        <begin position="267"/>
        <end position="292"/>
    </location>
</feature>
<feature type="transmembrane region" description="Helical" evidence="8">
    <location>
        <begin position="92"/>
        <end position="112"/>
    </location>
</feature>
<evidence type="ECO:0000256" key="8">
    <source>
        <dbReference type="SAM" id="Phobius"/>
    </source>
</evidence>
<keyword evidence="11" id="KW-1185">Reference proteome</keyword>
<proteinExistence type="predicted"/>
<dbReference type="Proteomes" id="UP000232631">
    <property type="component" value="Chromosome"/>
</dbReference>
<feature type="transmembrane region" description="Helical" evidence="8">
    <location>
        <begin position="388"/>
        <end position="405"/>
    </location>
</feature>
<comment type="subcellular location">
    <subcellularLocation>
        <location evidence="1">Cell membrane</location>
        <topology evidence="1">Multi-pass membrane protein</topology>
    </subcellularLocation>
</comment>
<name>A0A2H4VPV2_9EURY</name>
<keyword evidence="3" id="KW-0328">Glycosyltransferase</keyword>
<dbReference type="AlphaFoldDB" id="A0A2H4VPV2"/>
<protein>
    <recommendedName>
        <fullName evidence="9">Glycosyltransferase RgtA/B/C/D-like domain-containing protein</fullName>
    </recommendedName>
</protein>
<keyword evidence="4" id="KW-0808">Transferase</keyword>
<feature type="transmembrane region" description="Helical" evidence="8">
    <location>
        <begin position="209"/>
        <end position="228"/>
    </location>
</feature>
<feature type="transmembrane region" description="Helical" evidence="8">
    <location>
        <begin position="20"/>
        <end position="37"/>
    </location>
</feature>
<keyword evidence="2" id="KW-1003">Cell membrane</keyword>
<dbReference type="PANTHER" id="PTHR33908">
    <property type="entry name" value="MANNOSYLTRANSFERASE YKCB-RELATED"/>
    <property type="match status" value="1"/>
</dbReference>
<evidence type="ECO:0000259" key="9">
    <source>
        <dbReference type="Pfam" id="PF13231"/>
    </source>
</evidence>
<evidence type="ECO:0000256" key="5">
    <source>
        <dbReference type="ARBA" id="ARBA00022692"/>
    </source>
</evidence>
<dbReference type="GO" id="GO:0005886">
    <property type="term" value="C:plasma membrane"/>
    <property type="evidence" value="ECO:0007669"/>
    <property type="project" value="UniProtKB-SubCell"/>
</dbReference>
<dbReference type="GO" id="GO:0008610">
    <property type="term" value="P:lipid biosynthetic process"/>
    <property type="evidence" value="ECO:0007669"/>
    <property type="project" value="UniProtKB-ARBA"/>
</dbReference>
<keyword evidence="7 8" id="KW-0472">Membrane</keyword>
<evidence type="ECO:0000256" key="7">
    <source>
        <dbReference type="ARBA" id="ARBA00023136"/>
    </source>
</evidence>
<dbReference type="GO" id="GO:0016763">
    <property type="term" value="F:pentosyltransferase activity"/>
    <property type="evidence" value="ECO:0007669"/>
    <property type="project" value="TreeGrafter"/>
</dbReference>
<keyword evidence="6 8" id="KW-1133">Transmembrane helix</keyword>
<reference evidence="10 11" key="1">
    <citation type="submission" date="2016-10" db="EMBL/GenBank/DDBJ databases">
        <title>Comparative genomics between deep and shallow subseafloor isolates.</title>
        <authorList>
            <person name="Ishii S."/>
            <person name="Miller J.R."/>
            <person name="Sutton G."/>
            <person name="Suzuki S."/>
            <person name="Methe B."/>
            <person name="Inagaki F."/>
            <person name="Imachi H."/>
        </authorList>
    </citation>
    <scope>NUCLEOTIDE SEQUENCE [LARGE SCALE GENOMIC DNA]</scope>
    <source>
        <strain evidence="10 11">A8p</strain>
    </source>
</reference>